<proteinExistence type="predicted"/>
<comment type="caution">
    <text evidence="3">The sequence shown here is derived from an EMBL/GenBank/DDBJ whole genome shotgun (WGS) entry which is preliminary data.</text>
</comment>
<evidence type="ECO:0000313" key="3">
    <source>
        <dbReference type="EMBL" id="GBO06548.1"/>
    </source>
</evidence>
<dbReference type="EMBL" id="BGPR01071714">
    <property type="protein sequence ID" value="GBO44825.1"/>
    <property type="molecule type" value="Genomic_DNA"/>
</dbReference>
<evidence type="ECO:0000313" key="5">
    <source>
        <dbReference type="Proteomes" id="UP000499080"/>
    </source>
</evidence>
<dbReference type="AlphaFoldDB" id="A0A4Y2U0Y3"/>
<evidence type="ECO:0000256" key="1">
    <source>
        <dbReference type="SAM" id="MobiDB-lite"/>
    </source>
</evidence>
<dbReference type="EMBL" id="BGPR01032843">
    <property type="protein sequence ID" value="GBO06548.1"/>
    <property type="molecule type" value="Genomic_DNA"/>
</dbReference>
<keyword evidence="5" id="KW-1185">Reference proteome</keyword>
<sequence length="122" mass="13846">MMRTTPELAPPSKFPRHTPSSTCWWRSPHWSSTGLTPFLGRPGQCGYFYATPMGGRLASTYDLACNRPHTQRIFSGIGFRTWSPPAPKPRLYRYATTALGAREKFIRMNKRAVTNQIKVKAN</sequence>
<name>A0A4Y2U0Y3_ARAVE</name>
<gene>
    <name evidence="3" type="ORF">AVEN_218923_1</name>
    <name evidence="4" type="ORF">AVEN_84073_1</name>
    <name evidence="2" type="ORF">AVEN_99723_1</name>
</gene>
<organism evidence="3 5">
    <name type="scientific">Araneus ventricosus</name>
    <name type="common">Orbweaver spider</name>
    <name type="synonym">Epeira ventricosa</name>
    <dbReference type="NCBI Taxonomy" id="182803"/>
    <lineage>
        <taxon>Eukaryota</taxon>
        <taxon>Metazoa</taxon>
        <taxon>Ecdysozoa</taxon>
        <taxon>Arthropoda</taxon>
        <taxon>Chelicerata</taxon>
        <taxon>Arachnida</taxon>
        <taxon>Araneae</taxon>
        <taxon>Araneomorphae</taxon>
        <taxon>Entelegynae</taxon>
        <taxon>Araneoidea</taxon>
        <taxon>Araneidae</taxon>
        <taxon>Araneus</taxon>
    </lineage>
</organism>
<dbReference type="EMBL" id="BGPR01032842">
    <property type="protein sequence ID" value="GBO06547.1"/>
    <property type="molecule type" value="Genomic_DNA"/>
</dbReference>
<protein>
    <submittedName>
        <fullName evidence="3">Uncharacterized protein</fullName>
    </submittedName>
</protein>
<feature type="region of interest" description="Disordered" evidence="1">
    <location>
        <begin position="1"/>
        <end position="20"/>
    </location>
</feature>
<evidence type="ECO:0000313" key="4">
    <source>
        <dbReference type="EMBL" id="GBO44825.1"/>
    </source>
</evidence>
<accession>A0A4Y2U0Y3</accession>
<evidence type="ECO:0000313" key="2">
    <source>
        <dbReference type="EMBL" id="GBO06547.1"/>
    </source>
</evidence>
<dbReference type="Proteomes" id="UP000499080">
    <property type="component" value="Unassembled WGS sequence"/>
</dbReference>
<reference evidence="3 5" key="1">
    <citation type="journal article" date="2019" name="Sci. Rep.">
        <title>Orb-weaving spider Araneus ventricosus genome elucidates the spidroin gene catalogue.</title>
        <authorList>
            <person name="Kono N."/>
            <person name="Nakamura H."/>
            <person name="Ohtoshi R."/>
            <person name="Moran D.A.P."/>
            <person name="Shinohara A."/>
            <person name="Yoshida Y."/>
            <person name="Fujiwara M."/>
            <person name="Mori M."/>
            <person name="Tomita M."/>
            <person name="Arakawa K."/>
        </authorList>
    </citation>
    <scope>NUCLEOTIDE SEQUENCE [LARGE SCALE GENOMIC DNA]</scope>
</reference>